<dbReference type="EMBL" id="AUZZ01010744">
    <property type="protein sequence ID" value="EQD28757.1"/>
    <property type="molecule type" value="Genomic_DNA"/>
</dbReference>
<name>T0YAB7_9ZZZZ</name>
<dbReference type="AlphaFoldDB" id="T0YAB7"/>
<feature type="transmembrane region" description="Helical" evidence="1">
    <location>
        <begin position="18"/>
        <end position="34"/>
    </location>
</feature>
<gene>
    <name evidence="2" type="ORF">B2A_14777</name>
</gene>
<reference evidence="2" key="1">
    <citation type="submission" date="2013-08" db="EMBL/GenBank/DDBJ databases">
        <authorList>
            <person name="Mendez C."/>
            <person name="Richter M."/>
            <person name="Ferrer M."/>
            <person name="Sanchez J."/>
        </authorList>
    </citation>
    <scope>NUCLEOTIDE SEQUENCE</scope>
</reference>
<comment type="caution">
    <text evidence="2">The sequence shown here is derived from an EMBL/GenBank/DDBJ whole genome shotgun (WGS) entry which is preliminary data.</text>
</comment>
<sequence>MSQIRYYSFKDFNLAKRIRYTSAVAIPLFLIVIALSPAKILFACLLAYAVSGPLFSLWRWRHRRRRVSVAP</sequence>
<protein>
    <submittedName>
        <fullName evidence="2">Phosphatidylserine synthase</fullName>
    </submittedName>
</protein>
<feature type="transmembrane region" description="Helical" evidence="1">
    <location>
        <begin position="40"/>
        <end position="58"/>
    </location>
</feature>
<keyword evidence="1" id="KW-0472">Membrane</keyword>
<keyword evidence="1" id="KW-0812">Transmembrane</keyword>
<evidence type="ECO:0000313" key="2">
    <source>
        <dbReference type="EMBL" id="EQD28757.1"/>
    </source>
</evidence>
<organism evidence="2">
    <name type="scientific">mine drainage metagenome</name>
    <dbReference type="NCBI Taxonomy" id="410659"/>
    <lineage>
        <taxon>unclassified sequences</taxon>
        <taxon>metagenomes</taxon>
        <taxon>ecological metagenomes</taxon>
    </lineage>
</organism>
<reference evidence="2" key="2">
    <citation type="journal article" date="2014" name="ISME J.">
        <title>Microbial stratification in low pH oxic and suboxic macroscopic growths along an acid mine drainage.</title>
        <authorList>
            <person name="Mendez-Garcia C."/>
            <person name="Mesa V."/>
            <person name="Sprenger R.R."/>
            <person name="Richter M."/>
            <person name="Diez M.S."/>
            <person name="Solano J."/>
            <person name="Bargiela R."/>
            <person name="Golyshina O.V."/>
            <person name="Manteca A."/>
            <person name="Ramos J.L."/>
            <person name="Gallego J.R."/>
            <person name="Llorente I."/>
            <person name="Martins Dos Santos V.A."/>
            <person name="Jensen O.N."/>
            <person name="Pelaez A.I."/>
            <person name="Sanchez J."/>
            <person name="Ferrer M."/>
        </authorList>
    </citation>
    <scope>NUCLEOTIDE SEQUENCE</scope>
</reference>
<evidence type="ECO:0000256" key="1">
    <source>
        <dbReference type="SAM" id="Phobius"/>
    </source>
</evidence>
<proteinExistence type="predicted"/>
<keyword evidence="1" id="KW-1133">Transmembrane helix</keyword>
<accession>T0YAB7</accession>